<dbReference type="InterPro" id="IPR000212">
    <property type="entry name" value="DNA_helicase_UvrD/REP"/>
</dbReference>
<evidence type="ECO:0000256" key="5">
    <source>
        <dbReference type="PROSITE-ProRule" id="PRU00560"/>
    </source>
</evidence>
<dbReference type="RefSeq" id="WP_168820122.1">
    <property type="nucleotide sequence ID" value="NZ_CP051217.1"/>
</dbReference>
<dbReference type="AlphaFoldDB" id="A0A6H2DPE4"/>
<reference evidence="8 9" key="1">
    <citation type="submission" date="2020-04" db="EMBL/GenBank/DDBJ databases">
        <title>Genome sequence for Sphingorhabdus sp. strain M1.</title>
        <authorList>
            <person name="Park S.-J."/>
        </authorList>
    </citation>
    <scope>NUCLEOTIDE SEQUENCE [LARGE SCALE GENOMIC DNA]</scope>
    <source>
        <strain evidence="8 9">JK6</strain>
    </source>
</reference>
<accession>A0A6H2DPE4</accession>
<keyword evidence="4 5" id="KW-0067">ATP-binding</keyword>
<dbReference type="PANTHER" id="PTHR11070:SF3">
    <property type="entry name" value="DNA 3'-5' HELICASE"/>
    <property type="match status" value="1"/>
</dbReference>
<feature type="binding site" evidence="5">
    <location>
        <begin position="27"/>
        <end position="34"/>
    </location>
    <ligand>
        <name>ATP</name>
        <dbReference type="ChEBI" id="CHEBI:30616"/>
    </ligand>
</feature>
<keyword evidence="1 5" id="KW-0547">Nucleotide-binding</keyword>
<dbReference type="EMBL" id="CP051217">
    <property type="protein sequence ID" value="QJB69853.1"/>
    <property type="molecule type" value="Genomic_DNA"/>
</dbReference>
<organism evidence="8 9">
    <name type="scientific">Parasphingorhabdus halotolerans</name>
    <dbReference type="NCBI Taxonomy" id="2725558"/>
    <lineage>
        <taxon>Bacteria</taxon>
        <taxon>Pseudomonadati</taxon>
        <taxon>Pseudomonadota</taxon>
        <taxon>Alphaproteobacteria</taxon>
        <taxon>Sphingomonadales</taxon>
        <taxon>Sphingomonadaceae</taxon>
        <taxon>Parasphingorhabdus</taxon>
    </lineage>
</organism>
<evidence type="ECO:0000256" key="1">
    <source>
        <dbReference type="ARBA" id="ARBA00022741"/>
    </source>
</evidence>
<evidence type="ECO:0000259" key="7">
    <source>
        <dbReference type="PROSITE" id="PS51198"/>
    </source>
</evidence>
<dbReference type="PROSITE" id="PS51198">
    <property type="entry name" value="UVRD_HELICASE_ATP_BIND"/>
    <property type="match status" value="1"/>
</dbReference>
<dbReference type="KEGG" id="phao:HF685_11670"/>
<sequence>MSDRIQTAADEAVRECLATNRSFALIAGAGSGKTTSLVDALGEVRKTHGETLRQNGQRVACITFTKRAVAVIGERLGFDDLYKVSTLHSFLWGEIGRFGDDIRDALINHRLPALIAKAAEQDTGKETKTARKAREKVARLENELAGLPEVVSFSYDDAVFSDYLNGKMSHDDVIEIAGYLFRERATFRRLIGARYPFIFVDEAQDTFVPIVEGINQTCAQPGLPIVGYFGDPWQQIYDGRAGDFAPPEDGLSITKVENFRCSPQVIEFLNAFRADVQQVAAGPNADVEGSVEIKLVRAEAPEGERKRYSDAQLDRALAAMDQAIEGWGWTDQPDIIRLFLVRQMIARRLKFSGLQQLFTGQFASMRAQDDYESGDHHLLKPFLTVICPLIEAFQNNESRKIIDILRTSSPAYDPHGSNADRKLKDMIDQSQAQLKELVEHWEASSIKDVLTYCRDRELIPVSDRLAEQLDRAPRTEEFDEELHNEEKGDWLADGLFAMPTTELFAYRDFISENTPYSTQHGVKGEEYPNVLVVFDDIEASWNQYSFSKLLTPGTAGEPTEGQQERGRKLAYVCFSRAERNLKILFFTPEPEKTKAELIERKLIQQEQISIA</sequence>
<feature type="coiled-coil region" evidence="6">
    <location>
        <begin position="123"/>
        <end position="150"/>
    </location>
</feature>
<proteinExistence type="predicted"/>
<evidence type="ECO:0000313" key="9">
    <source>
        <dbReference type="Proteomes" id="UP000501600"/>
    </source>
</evidence>
<dbReference type="Gene3D" id="3.40.50.300">
    <property type="entry name" value="P-loop containing nucleotide triphosphate hydrolases"/>
    <property type="match status" value="2"/>
</dbReference>
<evidence type="ECO:0000256" key="6">
    <source>
        <dbReference type="SAM" id="Coils"/>
    </source>
</evidence>
<dbReference type="InterPro" id="IPR014016">
    <property type="entry name" value="UvrD-like_ATP-bd"/>
</dbReference>
<keyword evidence="6" id="KW-0175">Coiled coil</keyword>
<dbReference type="InterPro" id="IPR027417">
    <property type="entry name" value="P-loop_NTPase"/>
</dbReference>
<keyword evidence="2 5" id="KW-0378">Hydrolase</keyword>
<dbReference type="GO" id="GO:0016787">
    <property type="term" value="F:hydrolase activity"/>
    <property type="evidence" value="ECO:0007669"/>
    <property type="project" value="UniProtKB-UniRule"/>
</dbReference>
<evidence type="ECO:0000256" key="4">
    <source>
        <dbReference type="ARBA" id="ARBA00022840"/>
    </source>
</evidence>
<dbReference type="GO" id="GO:0003677">
    <property type="term" value="F:DNA binding"/>
    <property type="evidence" value="ECO:0007669"/>
    <property type="project" value="InterPro"/>
</dbReference>
<feature type="domain" description="UvrD-like helicase ATP-binding" evidence="7">
    <location>
        <begin position="6"/>
        <end position="275"/>
    </location>
</feature>
<evidence type="ECO:0000313" key="8">
    <source>
        <dbReference type="EMBL" id="QJB69853.1"/>
    </source>
</evidence>
<keyword evidence="9" id="KW-1185">Reference proteome</keyword>
<dbReference type="GO" id="GO:0005829">
    <property type="term" value="C:cytosol"/>
    <property type="evidence" value="ECO:0007669"/>
    <property type="project" value="TreeGrafter"/>
</dbReference>
<dbReference type="Pfam" id="PF13245">
    <property type="entry name" value="AAA_19"/>
    <property type="match status" value="1"/>
</dbReference>
<dbReference type="GO" id="GO:0005524">
    <property type="term" value="F:ATP binding"/>
    <property type="evidence" value="ECO:0007669"/>
    <property type="project" value="UniProtKB-UniRule"/>
</dbReference>
<evidence type="ECO:0000256" key="3">
    <source>
        <dbReference type="ARBA" id="ARBA00022806"/>
    </source>
</evidence>
<name>A0A6H2DPE4_9SPHN</name>
<protein>
    <submittedName>
        <fullName evidence="8">ATP-dependent helicase</fullName>
    </submittedName>
</protein>
<keyword evidence="3 5" id="KW-0347">Helicase</keyword>
<evidence type="ECO:0000256" key="2">
    <source>
        <dbReference type="ARBA" id="ARBA00022801"/>
    </source>
</evidence>
<dbReference type="GO" id="GO:0000725">
    <property type="term" value="P:recombinational repair"/>
    <property type="evidence" value="ECO:0007669"/>
    <property type="project" value="TreeGrafter"/>
</dbReference>
<dbReference type="GO" id="GO:0043138">
    <property type="term" value="F:3'-5' DNA helicase activity"/>
    <property type="evidence" value="ECO:0007669"/>
    <property type="project" value="TreeGrafter"/>
</dbReference>
<dbReference type="SUPFAM" id="SSF52540">
    <property type="entry name" value="P-loop containing nucleoside triphosphate hydrolases"/>
    <property type="match status" value="1"/>
</dbReference>
<gene>
    <name evidence="8" type="ORF">HF685_11670</name>
</gene>
<dbReference type="Proteomes" id="UP000501600">
    <property type="component" value="Chromosome"/>
</dbReference>
<dbReference type="PANTHER" id="PTHR11070">
    <property type="entry name" value="UVRD / RECB / PCRA DNA HELICASE FAMILY MEMBER"/>
    <property type="match status" value="1"/>
</dbReference>